<dbReference type="InterPro" id="IPR011990">
    <property type="entry name" value="TPR-like_helical_dom_sf"/>
</dbReference>
<proteinExistence type="predicted"/>
<protein>
    <submittedName>
        <fullName evidence="2">Kinesin light chain, putative</fullName>
    </submittedName>
</protein>
<feature type="region of interest" description="Disordered" evidence="1">
    <location>
        <begin position="206"/>
        <end position="225"/>
    </location>
</feature>
<evidence type="ECO:0000313" key="2">
    <source>
        <dbReference type="EMBL" id="EED13293.1"/>
    </source>
</evidence>
<dbReference type="Proteomes" id="UP000001745">
    <property type="component" value="Unassembled WGS sequence"/>
</dbReference>
<evidence type="ECO:0000256" key="1">
    <source>
        <dbReference type="SAM" id="MobiDB-lite"/>
    </source>
</evidence>
<dbReference type="STRING" id="441959.B8MRV9"/>
<dbReference type="PANTHER" id="PTHR46082">
    <property type="entry name" value="ATP/GTP-BINDING PROTEIN-RELATED"/>
    <property type="match status" value="1"/>
</dbReference>
<dbReference type="AlphaFoldDB" id="B8MRV9"/>
<dbReference type="EMBL" id="EQ962659">
    <property type="protein sequence ID" value="EED13293.1"/>
    <property type="molecule type" value="Genomic_DNA"/>
</dbReference>
<evidence type="ECO:0000313" key="3">
    <source>
        <dbReference type="Proteomes" id="UP000001745"/>
    </source>
</evidence>
<dbReference type="SUPFAM" id="SSF48452">
    <property type="entry name" value="TPR-like"/>
    <property type="match status" value="1"/>
</dbReference>
<dbReference type="VEuPathDB" id="FungiDB:TSTA_057820"/>
<keyword evidence="3" id="KW-1185">Reference proteome</keyword>
<accession>B8MRV9</accession>
<organism evidence="2 3">
    <name type="scientific">Talaromyces stipitatus (strain ATCC 10500 / CBS 375.48 / QM 6759 / NRRL 1006)</name>
    <name type="common">Penicillium stipitatum</name>
    <dbReference type="NCBI Taxonomy" id="441959"/>
    <lineage>
        <taxon>Eukaryota</taxon>
        <taxon>Fungi</taxon>
        <taxon>Dikarya</taxon>
        <taxon>Ascomycota</taxon>
        <taxon>Pezizomycotina</taxon>
        <taxon>Eurotiomycetes</taxon>
        <taxon>Eurotiomycetidae</taxon>
        <taxon>Eurotiales</taxon>
        <taxon>Trichocomaceae</taxon>
        <taxon>Talaromyces</taxon>
        <taxon>Talaromyces sect. Talaromyces</taxon>
    </lineage>
</organism>
<dbReference type="Pfam" id="PF13374">
    <property type="entry name" value="TPR_10"/>
    <property type="match status" value="1"/>
</dbReference>
<dbReference type="PANTHER" id="PTHR46082:SF11">
    <property type="entry name" value="AAA+ ATPASE DOMAIN-CONTAINING PROTEIN-RELATED"/>
    <property type="match status" value="1"/>
</dbReference>
<dbReference type="eggNOG" id="KOG1840">
    <property type="taxonomic scope" value="Eukaryota"/>
</dbReference>
<sequence>MHKLEPITTRNWLRKNALFSNWIQRVADHMQNVFPDDHHTNRGLRWESLPHALALNKRTKYLDLTERIADCLASDGRYQEAEVLYKKLVGVNQEKGGSEHVFTLTSMANLAETYRNQGRWNEAERLNVQVMETWKTVLCADRPDTLSSMNNFAYTWKSQGKLQDTLTLVKKCSDMRRKVLGPSHPGSRSSSCALNNWMDEYNALTDQTPLTREKSSQPQREVSAGSSAAVVTTLSTYEEHINLPYTLRRSAAQLFLGSHPLIIAARTPSPAPEGQNLHDVDYFRTALFLHHSARQEVS</sequence>
<dbReference type="HOGENOM" id="CLU_934398_0_0_1"/>
<gene>
    <name evidence="2" type="ORF">TSTA_057820</name>
</gene>
<dbReference type="InParanoid" id="B8MRV9"/>
<dbReference type="Gene3D" id="1.25.40.10">
    <property type="entry name" value="Tetratricopeptide repeat domain"/>
    <property type="match status" value="1"/>
</dbReference>
<dbReference type="PhylomeDB" id="B8MRV9"/>
<dbReference type="RefSeq" id="XP_002487404.1">
    <property type="nucleotide sequence ID" value="XM_002487359.1"/>
</dbReference>
<name>B8MRV9_TALSN</name>
<dbReference type="GeneID" id="8108918"/>
<dbReference type="Pfam" id="PF13424">
    <property type="entry name" value="TPR_12"/>
    <property type="match status" value="1"/>
</dbReference>
<reference evidence="3" key="1">
    <citation type="journal article" date="2015" name="Genome Announc.">
        <title>Genome sequence of the AIDS-associated pathogen Penicillium marneffei (ATCC18224) and its near taxonomic relative Talaromyces stipitatus (ATCC10500).</title>
        <authorList>
            <person name="Nierman W.C."/>
            <person name="Fedorova-Abrams N.D."/>
            <person name="Andrianopoulos A."/>
        </authorList>
    </citation>
    <scope>NUCLEOTIDE SEQUENCE [LARGE SCALE GENOMIC DNA]</scope>
    <source>
        <strain evidence="3">ATCC 10500 / CBS 375.48 / QM 6759 / NRRL 1006</strain>
    </source>
</reference>
<dbReference type="OrthoDB" id="5986190at2759"/>
<dbReference type="InterPro" id="IPR053137">
    <property type="entry name" value="NLR-like"/>
</dbReference>